<proteinExistence type="predicted"/>
<gene>
    <name evidence="2" type="ORF">CO137_03340</name>
</gene>
<dbReference type="EMBL" id="PFVJ01000071">
    <property type="protein sequence ID" value="PJA89618.1"/>
    <property type="molecule type" value="Genomic_DNA"/>
</dbReference>
<evidence type="ECO:0000313" key="3">
    <source>
        <dbReference type="Proteomes" id="UP000230843"/>
    </source>
</evidence>
<accession>A0A2M7Z646</accession>
<sequence length="233" mass="27105">MQPRIHFKIDQFEGPIDLLLQLIEKQKLDINEVSLSLVTEQYLDFVELLETEKDAEDIACFLMVASRLLLLKSRTLLPGLVFEEEDEQSLEKQLETYRLFLEKSKELRNLWESRMLSTGRKGDKITKQTDKIPGNLKIDSLYKLLVRLIQKLEPPKPIPKAKLHKTVSLKERINYLRQFFKRGATMKFGDLFSSKKEKADVVITFLALLELVKNRTVSINQESAFGEITVKHK</sequence>
<comment type="caution">
    <text evidence="2">The sequence shown here is derived from an EMBL/GenBank/DDBJ whole genome shotgun (WGS) entry which is preliminary data.</text>
</comment>
<dbReference type="InterPro" id="IPR023093">
    <property type="entry name" value="ScpA-like_C"/>
</dbReference>
<protein>
    <recommendedName>
        <fullName evidence="1">Segregation and condensation protein A</fullName>
    </recommendedName>
</protein>
<dbReference type="AlphaFoldDB" id="A0A2M7Z646"/>
<evidence type="ECO:0000313" key="2">
    <source>
        <dbReference type="EMBL" id="PJA89618.1"/>
    </source>
</evidence>
<dbReference type="Gene3D" id="1.10.10.580">
    <property type="entry name" value="Structural maintenance of chromosome 1. Chain E"/>
    <property type="match status" value="1"/>
</dbReference>
<evidence type="ECO:0000256" key="1">
    <source>
        <dbReference type="ARBA" id="ARBA00044777"/>
    </source>
</evidence>
<dbReference type="Gene3D" id="6.10.250.2410">
    <property type="match status" value="1"/>
</dbReference>
<name>A0A2M7Z646_9BACT</name>
<dbReference type="PANTHER" id="PTHR33969">
    <property type="entry name" value="SEGREGATION AND CONDENSATION PROTEIN A"/>
    <property type="match status" value="1"/>
</dbReference>
<dbReference type="PANTHER" id="PTHR33969:SF2">
    <property type="entry name" value="SEGREGATION AND CONDENSATION PROTEIN A"/>
    <property type="match status" value="1"/>
</dbReference>
<reference evidence="3" key="1">
    <citation type="submission" date="2017-09" db="EMBL/GenBank/DDBJ databases">
        <title>Depth-based differentiation of microbial function through sediment-hosted aquifers and enrichment of novel symbionts in the deep terrestrial subsurface.</title>
        <authorList>
            <person name="Probst A.J."/>
            <person name="Ladd B."/>
            <person name="Jarett J.K."/>
            <person name="Geller-Mcgrath D.E."/>
            <person name="Sieber C.M.K."/>
            <person name="Emerson J.B."/>
            <person name="Anantharaman K."/>
            <person name="Thomas B.C."/>
            <person name="Malmstrom R."/>
            <person name="Stieglmeier M."/>
            <person name="Klingl A."/>
            <person name="Woyke T."/>
            <person name="Ryan C.M."/>
            <person name="Banfield J.F."/>
        </authorList>
    </citation>
    <scope>NUCLEOTIDE SEQUENCE [LARGE SCALE GENOMIC DNA]</scope>
</reference>
<dbReference type="Pfam" id="PF02616">
    <property type="entry name" value="SMC_ScpA"/>
    <property type="match status" value="1"/>
</dbReference>
<dbReference type="Proteomes" id="UP000230843">
    <property type="component" value="Unassembled WGS sequence"/>
</dbReference>
<organism evidence="2 3">
    <name type="scientific">Candidatus Magasanikbacteria bacterium CG_4_9_14_3_um_filter_32_9</name>
    <dbReference type="NCBI Taxonomy" id="1974644"/>
    <lineage>
        <taxon>Bacteria</taxon>
        <taxon>Candidatus Magasanikiibacteriota</taxon>
    </lineage>
</organism>
<dbReference type="InterPro" id="IPR003768">
    <property type="entry name" value="ScpA"/>
</dbReference>